<dbReference type="InterPro" id="IPR020084">
    <property type="entry name" value="NUDIX_hydrolase_CS"/>
</dbReference>
<evidence type="ECO:0000259" key="3">
    <source>
        <dbReference type="PROSITE" id="PS51462"/>
    </source>
</evidence>
<feature type="domain" description="Nudix hydrolase" evidence="3">
    <location>
        <begin position="1"/>
        <end position="132"/>
    </location>
</feature>
<proteinExistence type="predicted"/>
<name>A0A4Q5LYR5_9BACT</name>
<evidence type="ECO:0000256" key="1">
    <source>
        <dbReference type="ARBA" id="ARBA00001946"/>
    </source>
</evidence>
<keyword evidence="5" id="KW-1185">Reference proteome</keyword>
<comment type="caution">
    <text evidence="4">The sequence shown here is derived from an EMBL/GenBank/DDBJ whole genome shotgun (WGS) entry which is preliminary data.</text>
</comment>
<sequence length="132" mass="15382">MFWIDKLAWIRIEDRKILSTRSKGKDTYYFPGGKREPYESDEEALLREIKEELTVDLVPDSLQFFGRFEAQAHGHTEGVTVVMTCYLADYQGELKPDAEIEELAWLTYADKEKSSAVDQLIFDHLKNLNFID</sequence>
<dbReference type="Proteomes" id="UP000293162">
    <property type="component" value="Unassembled WGS sequence"/>
</dbReference>
<reference evidence="4 5" key="1">
    <citation type="submission" date="2019-02" db="EMBL/GenBank/DDBJ databases">
        <title>Bacterial novel species Emticicia sp. 17J42-9 isolated from soil.</title>
        <authorList>
            <person name="Jung H.-Y."/>
        </authorList>
    </citation>
    <scope>NUCLEOTIDE SEQUENCE [LARGE SCALE GENOMIC DNA]</scope>
    <source>
        <strain evidence="4 5">17J42-9</strain>
    </source>
</reference>
<dbReference type="AlphaFoldDB" id="A0A4Q5LYR5"/>
<organism evidence="4 5">
    <name type="scientific">Emticicia agri</name>
    <dbReference type="NCBI Taxonomy" id="2492393"/>
    <lineage>
        <taxon>Bacteria</taxon>
        <taxon>Pseudomonadati</taxon>
        <taxon>Bacteroidota</taxon>
        <taxon>Cytophagia</taxon>
        <taxon>Cytophagales</taxon>
        <taxon>Leadbetterellaceae</taxon>
        <taxon>Emticicia</taxon>
    </lineage>
</organism>
<dbReference type="RefSeq" id="WP_130022118.1">
    <property type="nucleotide sequence ID" value="NZ_SEWF01000022.1"/>
</dbReference>
<dbReference type="CDD" id="cd04690">
    <property type="entry name" value="NUDIX_Hydrolase"/>
    <property type="match status" value="1"/>
</dbReference>
<dbReference type="PROSITE" id="PS51462">
    <property type="entry name" value="NUDIX"/>
    <property type="match status" value="1"/>
</dbReference>
<comment type="cofactor">
    <cofactor evidence="1">
        <name>Mg(2+)</name>
        <dbReference type="ChEBI" id="CHEBI:18420"/>
    </cofactor>
</comment>
<dbReference type="Gene3D" id="3.90.79.10">
    <property type="entry name" value="Nucleoside Triphosphate Pyrophosphohydrolase"/>
    <property type="match status" value="1"/>
</dbReference>
<dbReference type="EMBL" id="SEWF01000022">
    <property type="protein sequence ID" value="RYU94717.1"/>
    <property type="molecule type" value="Genomic_DNA"/>
</dbReference>
<dbReference type="PROSITE" id="PS00893">
    <property type="entry name" value="NUDIX_BOX"/>
    <property type="match status" value="1"/>
</dbReference>
<evidence type="ECO:0000313" key="5">
    <source>
        <dbReference type="Proteomes" id="UP000293162"/>
    </source>
</evidence>
<evidence type="ECO:0000256" key="2">
    <source>
        <dbReference type="ARBA" id="ARBA00022801"/>
    </source>
</evidence>
<dbReference type="OrthoDB" id="3532303at2"/>
<dbReference type="Pfam" id="PF00293">
    <property type="entry name" value="NUDIX"/>
    <property type="match status" value="1"/>
</dbReference>
<accession>A0A4Q5LYR5</accession>
<dbReference type="GO" id="GO:0016787">
    <property type="term" value="F:hydrolase activity"/>
    <property type="evidence" value="ECO:0007669"/>
    <property type="project" value="UniProtKB-KW"/>
</dbReference>
<gene>
    <name evidence="4" type="ORF">EWM59_15400</name>
</gene>
<keyword evidence="2" id="KW-0378">Hydrolase</keyword>
<dbReference type="PANTHER" id="PTHR43046">
    <property type="entry name" value="GDP-MANNOSE MANNOSYL HYDROLASE"/>
    <property type="match status" value="1"/>
</dbReference>
<dbReference type="InterPro" id="IPR015797">
    <property type="entry name" value="NUDIX_hydrolase-like_dom_sf"/>
</dbReference>
<dbReference type="InterPro" id="IPR000086">
    <property type="entry name" value="NUDIX_hydrolase_dom"/>
</dbReference>
<dbReference type="SUPFAM" id="SSF55811">
    <property type="entry name" value="Nudix"/>
    <property type="match status" value="1"/>
</dbReference>
<evidence type="ECO:0000313" key="4">
    <source>
        <dbReference type="EMBL" id="RYU94717.1"/>
    </source>
</evidence>
<dbReference type="PANTHER" id="PTHR43046:SF2">
    <property type="entry name" value="8-OXO-DGTP DIPHOSPHATASE-RELATED"/>
    <property type="match status" value="1"/>
</dbReference>
<protein>
    <submittedName>
        <fullName evidence="4">NUDIX domain-containing protein</fullName>
    </submittedName>
</protein>